<proteinExistence type="predicted"/>
<keyword evidence="4" id="KW-0472">Membrane</keyword>
<evidence type="ECO:0000313" key="6">
    <source>
        <dbReference type="EMBL" id="TCK25156.1"/>
    </source>
</evidence>
<name>A0A4V2PIL5_PSEEN</name>
<dbReference type="OrthoDB" id="5242431at2"/>
<keyword evidence="4" id="KW-1133">Transmembrane helix</keyword>
<keyword evidence="1" id="KW-0805">Transcription regulation</keyword>
<dbReference type="Proteomes" id="UP000295560">
    <property type="component" value="Unassembled WGS sequence"/>
</dbReference>
<keyword evidence="2" id="KW-0804">Transcription</keyword>
<evidence type="ECO:0000259" key="5">
    <source>
        <dbReference type="Pfam" id="PF13490"/>
    </source>
</evidence>
<keyword evidence="7" id="KW-1185">Reference proteome</keyword>
<evidence type="ECO:0000256" key="2">
    <source>
        <dbReference type="ARBA" id="ARBA00023163"/>
    </source>
</evidence>
<evidence type="ECO:0000256" key="1">
    <source>
        <dbReference type="ARBA" id="ARBA00023015"/>
    </source>
</evidence>
<protein>
    <submittedName>
        <fullName evidence="6">Putative zinc finger protein</fullName>
    </submittedName>
</protein>
<feature type="domain" description="Putative zinc-finger" evidence="5">
    <location>
        <begin position="12"/>
        <end position="35"/>
    </location>
</feature>
<feature type="region of interest" description="Disordered" evidence="3">
    <location>
        <begin position="53"/>
        <end position="73"/>
    </location>
</feature>
<sequence>MSCPHRFDVGVYVLGALDAGERAPFEDHLGGCDECTAELRRLGGLPGLLARAGRSGPVEGAGPDEPPPGILDGVAGRMRRRRRSRRLLVAAGAVVVLGVGVLAGWSLAPRETVAVPVRTVELQSAAADAPVYGEAGLAGEPWGTAITLRCRTMAGRPAPARDAPRSVYVLTVRGPDGSVQQVARWSPPPGQDVDVQAATNLDPAAVAGLEVRTGTGQLVLAG</sequence>
<dbReference type="EMBL" id="SMFZ01000001">
    <property type="protein sequence ID" value="TCK25156.1"/>
    <property type="molecule type" value="Genomic_DNA"/>
</dbReference>
<dbReference type="RefSeq" id="WP_132421484.1">
    <property type="nucleotide sequence ID" value="NZ_SMFZ01000001.1"/>
</dbReference>
<dbReference type="InterPro" id="IPR041916">
    <property type="entry name" value="Anti_sigma_zinc_sf"/>
</dbReference>
<reference evidence="6 7" key="1">
    <citation type="submission" date="2019-03" db="EMBL/GenBank/DDBJ databases">
        <title>Sequencing the genomes of 1000 actinobacteria strains.</title>
        <authorList>
            <person name="Klenk H.-P."/>
        </authorList>
    </citation>
    <scope>NUCLEOTIDE SEQUENCE [LARGE SCALE GENOMIC DNA]</scope>
    <source>
        <strain evidence="6 7">DSM 44969</strain>
    </source>
</reference>
<dbReference type="Pfam" id="PF13490">
    <property type="entry name" value="zf-HC2"/>
    <property type="match status" value="1"/>
</dbReference>
<dbReference type="Gene3D" id="1.10.10.1320">
    <property type="entry name" value="Anti-sigma factor, zinc-finger domain"/>
    <property type="match status" value="1"/>
</dbReference>
<evidence type="ECO:0000313" key="7">
    <source>
        <dbReference type="Proteomes" id="UP000295560"/>
    </source>
</evidence>
<organism evidence="6 7">
    <name type="scientific">Pseudonocardia endophytica</name>
    <dbReference type="NCBI Taxonomy" id="401976"/>
    <lineage>
        <taxon>Bacteria</taxon>
        <taxon>Bacillati</taxon>
        <taxon>Actinomycetota</taxon>
        <taxon>Actinomycetes</taxon>
        <taxon>Pseudonocardiales</taxon>
        <taxon>Pseudonocardiaceae</taxon>
        <taxon>Pseudonocardia</taxon>
    </lineage>
</organism>
<dbReference type="InterPro" id="IPR027383">
    <property type="entry name" value="Znf_put"/>
</dbReference>
<gene>
    <name evidence="6" type="ORF">EV378_0954</name>
</gene>
<feature type="transmembrane region" description="Helical" evidence="4">
    <location>
        <begin position="87"/>
        <end position="108"/>
    </location>
</feature>
<accession>A0A4V2PIL5</accession>
<keyword evidence="4" id="KW-0812">Transmembrane</keyword>
<dbReference type="AlphaFoldDB" id="A0A4V2PIL5"/>
<evidence type="ECO:0000256" key="4">
    <source>
        <dbReference type="SAM" id="Phobius"/>
    </source>
</evidence>
<evidence type="ECO:0000256" key="3">
    <source>
        <dbReference type="SAM" id="MobiDB-lite"/>
    </source>
</evidence>
<comment type="caution">
    <text evidence="6">The sequence shown here is derived from an EMBL/GenBank/DDBJ whole genome shotgun (WGS) entry which is preliminary data.</text>
</comment>